<gene>
    <name evidence="1" type="ORF">CCAND38_70002</name>
</gene>
<dbReference type="GO" id="GO:0016787">
    <property type="term" value="F:hydrolase activity"/>
    <property type="evidence" value="ECO:0007669"/>
    <property type="project" value="UniProtKB-ARBA"/>
</dbReference>
<dbReference type="CDD" id="cd16018">
    <property type="entry name" value="Enpp"/>
    <property type="match status" value="1"/>
</dbReference>
<protein>
    <submittedName>
        <fullName evidence="1">RB13-6 antigen</fullName>
    </submittedName>
</protein>
<dbReference type="PROSITE" id="PS51257">
    <property type="entry name" value="PROKAR_LIPOPROTEIN"/>
    <property type="match status" value="1"/>
</dbReference>
<dbReference type="Gene3D" id="3.30.1360.180">
    <property type="match status" value="1"/>
</dbReference>
<dbReference type="PANTHER" id="PTHR10151:SF120">
    <property type="entry name" value="BIS(5'-ADENOSYL)-TRIPHOSPHATASE"/>
    <property type="match status" value="1"/>
</dbReference>
<sequence length="419" mass="48071">MKKIYFQRFIFLLISLLFIGCNPSKTGVSKVEENYVLFVSFDGFRHDYAEKYNLPNFKKLAKEGATTPMLLSSFPSKTFPNHYSLITGMYPGNHGIVDNKFYDRGRDAVYAIGDRAKVQDAHYYQGYPLWQWLQSKGMKTASYFWVGSEAPIRGEYPTYYYDYDGKVSNEARIDEVARWFQLPKNERPRFVTLYFSLVDTEGHNSGPNSPKMRETVQEADRLLGLIMQKVKNINLPIYTIVVSDHGMIEMDSSQDIFINLEEVIKATKDKANIISNGMHAQVYVNNPADKAEVYNLLKAELPAKVKIYYREETPAHWHYSKSSQIGDIILVVDAPNYMIHRANHPLTRLKNKWGTHGYDPYVTPDMGGIFYAIGPKIKKGYKVHTFENVNVYPLITRILGVDNPENIDGKPEVLAPILK</sequence>
<dbReference type="EMBL" id="CDOI01000184">
    <property type="protein sequence ID" value="CEN48891.1"/>
    <property type="molecule type" value="Genomic_DNA"/>
</dbReference>
<organism evidence="1 2">
    <name type="scientific">Capnocytophaga canis</name>
    <dbReference type="NCBI Taxonomy" id="1848903"/>
    <lineage>
        <taxon>Bacteria</taxon>
        <taxon>Pseudomonadati</taxon>
        <taxon>Bacteroidota</taxon>
        <taxon>Flavobacteriia</taxon>
        <taxon>Flavobacteriales</taxon>
        <taxon>Flavobacteriaceae</taxon>
        <taxon>Capnocytophaga</taxon>
    </lineage>
</organism>
<dbReference type="Proteomes" id="UP000045051">
    <property type="component" value="Unassembled WGS sequence"/>
</dbReference>
<reference evidence="1 2" key="1">
    <citation type="submission" date="2015-01" db="EMBL/GenBank/DDBJ databases">
        <authorList>
            <person name="MANFREDI Pablo"/>
        </authorList>
    </citation>
    <scope>NUCLEOTIDE SEQUENCE [LARGE SCALE GENOMIC DNA]</scope>
    <source>
        <strain evidence="1 2">CcD38</strain>
    </source>
</reference>
<dbReference type="Pfam" id="PF01663">
    <property type="entry name" value="Phosphodiest"/>
    <property type="match status" value="1"/>
</dbReference>
<dbReference type="Gene3D" id="3.40.720.10">
    <property type="entry name" value="Alkaline Phosphatase, subunit A"/>
    <property type="match status" value="1"/>
</dbReference>
<proteinExistence type="predicted"/>
<name>A0A0B7IA99_9FLAO</name>
<evidence type="ECO:0000313" key="2">
    <source>
        <dbReference type="Proteomes" id="UP000045051"/>
    </source>
</evidence>
<evidence type="ECO:0000313" key="1">
    <source>
        <dbReference type="EMBL" id="CEN48891.1"/>
    </source>
</evidence>
<dbReference type="InterPro" id="IPR002591">
    <property type="entry name" value="Phosphodiest/P_Trfase"/>
</dbReference>
<dbReference type="InterPro" id="IPR017850">
    <property type="entry name" value="Alkaline_phosphatase_core_sf"/>
</dbReference>
<accession>A0A0B7IA99</accession>
<dbReference type="RefSeq" id="WP_042345079.1">
    <property type="nucleotide sequence ID" value="NZ_CDOH01000101.1"/>
</dbReference>
<dbReference type="SUPFAM" id="SSF53649">
    <property type="entry name" value="Alkaline phosphatase-like"/>
    <property type="match status" value="1"/>
</dbReference>
<keyword evidence="2" id="KW-1185">Reference proteome</keyword>
<dbReference type="PANTHER" id="PTHR10151">
    <property type="entry name" value="ECTONUCLEOTIDE PYROPHOSPHATASE/PHOSPHODIESTERASE"/>
    <property type="match status" value="1"/>
</dbReference>
<dbReference type="AlphaFoldDB" id="A0A0B7IA99"/>